<feature type="domain" description="Double zinc ribbon" evidence="2">
    <location>
        <begin position="19"/>
        <end position="76"/>
    </location>
</feature>
<accession>A0ABN6G9J3</accession>
<dbReference type="PANTHER" id="PTHR47505:SF1">
    <property type="entry name" value="DNA UTILIZATION PROTEIN YHGH"/>
    <property type="match status" value="1"/>
</dbReference>
<dbReference type="GO" id="GO:0016757">
    <property type="term" value="F:glycosyltransferase activity"/>
    <property type="evidence" value="ECO:0007669"/>
    <property type="project" value="UniProtKB-KW"/>
</dbReference>
<comment type="similarity">
    <text evidence="1">Belongs to the ComF/GntX family.</text>
</comment>
<dbReference type="InterPro" id="IPR051910">
    <property type="entry name" value="ComF/GntX_DNA_util-trans"/>
</dbReference>
<evidence type="ECO:0000313" key="4">
    <source>
        <dbReference type="Proteomes" id="UP000680679"/>
    </source>
</evidence>
<protein>
    <submittedName>
        <fullName evidence="3">Phosphoribosyltransferase</fullName>
    </submittedName>
</protein>
<sequence>MIEGESAVWKLGLGGDRRLLDVLFPPTCLLCGAPGEAGRDLCAGCALDLPYNLRACARCARPFPVPLPDGAICGDCERRPPPFEVCLTAFRYEGAVPFLITGAKFRGRLNAARLLGQCLAEHVRESADDRLEALVPVPLHPRRQRTRGYNQALEIARVTGRELSIPIEPRLVARTLATPPQVGLTARARRRNIRGAFKAMEDLKGRYLAIVDDVMTTGGTVSELSQVLIDAGAARVDVWAVARTL</sequence>
<reference evidence="3 4" key="1">
    <citation type="submission" date="2021-04" db="EMBL/GenBank/DDBJ databases">
        <title>Complete genome sequencing of Allochromatium tepidum strain NZ.</title>
        <authorList>
            <person name="Tsukatani Y."/>
            <person name="Mori H."/>
        </authorList>
    </citation>
    <scope>NUCLEOTIDE SEQUENCE [LARGE SCALE GENOMIC DNA]</scope>
    <source>
        <strain evidence="3 4">NZ</strain>
    </source>
</reference>
<evidence type="ECO:0000259" key="2">
    <source>
        <dbReference type="Pfam" id="PF18912"/>
    </source>
</evidence>
<dbReference type="PANTHER" id="PTHR47505">
    <property type="entry name" value="DNA UTILIZATION PROTEIN YHGH"/>
    <property type="match status" value="1"/>
</dbReference>
<dbReference type="Pfam" id="PF18912">
    <property type="entry name" value="DZR_2"/>
    <property type="match status" value="1"/>
</dbReference>
<name>A0ABN6G9J3_9GAMM</name>
<dbReference type="Gene3D" id="3.40.50.2020">
    <property type="match status" value="1"/>
</dbReference>
<dbReference type="EMBL" id="AP024563">
    <property type="protein sequence ID" value="BCU06610.1"/>
    <property type="molecule type" value="Genomic_DNA"/>
</dbReference>
<evidence type="ECO:0000256" key="1">
    <source>
        <dbReference type="ARBA" id="ARBA00008007"/>
    </source>
</evidence>
<dbReference type="SUPFAM" id="SSF53271">
    <property type="entry name" value="PRTase-like"/>
    <property type="match status" value="1"/>
</dbReference>
<keyword evidence="4" id="KW-1185">Reference proteome</keyword>
<dbReference type="InterPro" id="IPR029057">
    <property type="entry name" value="PRTase-like"/>
</dbReference>
<dbReference type="Proteomes" id="UP000680679">
    <property type="component" value="Chromosome"/>
</dbReference>
<evidence type="ECO:0000313" key="3">
    <source>
        <dbReference type="EMBL" id="BCU06610.1"/>
    </source>
</evidence>
<dbReference type="InterPro" id="IPR044005">
    <property type="entry name" value="DZR_2"/>
</dbReference>
<organism evidence="3 4">
    <name type="scientific">Allochromatium tepidum</name>
    <dbReference type="NCBI Taxonomy" id="553982"/>
    <lineage>
        <taxon>Bacteria</taxon>
        <taxon>Pseudomonadati</taxon>
        <taxon>Pseudomonadota</taxon>
        <taxon>Gammaproteobacteria</taxon>
        <taxon>Chromatiales</taxon>
        <taxon>Chromatiaceae</taxon>
        <taxon>Allochromatium</taxon>
    </lineage>
</organism>
<keyword evidence="3" id="KW-0808">Transferase</keyword>
<keyword evidence="3" id="KW-0328">Glycosyltransferase</keyword>
<dbReference type="InterPro" id="IPR000836">
    <property type="entry name" value="PRTase_dom"/>
</dbReference>
<gene>
    <name evidence="3" type="ORF">Atep_12870</name>
</gene>
<dbReference type="CDD" id="cd06223">
    <property type="entry name" value="PRTases_typeI"/>
    <property type="match status" value="1"/>
</dbReference>
<proteinExistence type="inferred from homology"/>